<evidence type="ECO:0000313" key="4">
    <source>
        <dbReference type="Proteomes" id="UP000195437"/>
    </source>
</evidence>
<evidence type="ECO:0000313" key="3">
    <source>
        <dbReference type="EMBL" id="ARU60361.1"/>
    </source>
</evidence>
<dbReference type="SUPFAM" id="SSF52009">
    <property type="entry name" value="Phosphohistidine domain"/>
    <property type="match status" value="1"/>
</dbReference>
<dbReference type="AlphaFoldDB" id="A0A1Y0IIN4"/>
<dbReference type="InterPro" id="IPR036637">
    <property type="entry name" value="Phosphohistidine_dom_sf"/>
</dbReference>
<dbReference type="KEGG" id="tum:CBW65_04240"/>
<dbReference type="GO" id="GO:0016772">
    <property type="term" value="F:transferase activity, transferring phosphorus-containing groups"/>
    <property type="evidence" value="ECO:0007669"/>
    <property type="project" value="InterPro"/>
</dbReference>
<accession>A0A1Y0IIN4</accession>
<feature type="region of interest" description="Disordered" evidence="1">
    <location>
        <begin position="414"/>
        <end position="439"/>
    </location>
</feature>
<dbReference type="PANTHER" id="PTHR43615">
    <property type="entry name" value="PHOSPHOENOLPYRUVATE SYNTHASE-RELATED"/>
    <property type="match status" value="1"/>
</dbReference>
<keyword evidence="4" id="KW-1185">Reference proteome</keyword>
<evidence type="ECO:0000259" key="2">
    <source>
        <dbReference type="Pfam" id="PF00391"/>
    </source>
</evidence>
<gene>
    <name evidence="3" type="ORF">CBW65_04240</name>
</gene>
<dbReference type="InterPro" id="IPR051549">
    <property type="entry name" value="PEP_Utilizing_Enz"/>
</dbReference>
<reference evidence="4" key="1">
    <citation type="submission" date="2017-05" db="EMBL/GenBank/DDBJ databases">
        <authorList>
            <person name="Sung H."/>
        </authorList>
    </citation>
    <scope>NUCLEOTIDE SEQUENCE [LARGE SCALE GENOMIC DNA]</scope>
    <source>
        <strain evidence="4">AR23208</strain>
    </source>
</reference>
<dbReference type="Gene3D" id="3.50.30.10">
    <property type="entry name" value="Phosphohistidine domain"/>
    <property type="match status" value="1"/>
</dbReference>
<sequence>MGRSICCRFVRSLHKREAAHMAFVREDLFLTEEDKSQGFWVQDDAHLAYPFTPLFASYFIPAMSEGTRRAFAGMKFPVTQFKAKIENGYFYQWAIPFAGDPQARAAEHVQWGMERLPKVLELFQSYIEKEFLPFYDRLDAFRASSFTKSEAVEMVQELHAFYQRAWELHFEIVMPRSVLLTGLSKTYAELAGTENTSVIYDWLVGVMNKSLETDRGLWKLSQLANESPQLRDVLLGTEPTQLVAALSKTEEGCAFLSSVQDFLEIYGYRATNSHEFVEEIWVENPTPALTVIKRYLETGYDFERELQGMIERRQQAFAAAMETLPDGAVKQMFLSLYDLALESWGLDEDHHFYIDAMLPAKSRLFLLAVGEQLVKSGVVESPQDVFFFYLDELINVLREPVAFAELIEQRKDDWEASKSRKPTPTYGQPPEGDLNPALEEVMGPSAPQVEATQIKGAAASQGVYTGQVRVVLHPGDFSKIQPGEVLVCKTTTPAWTALFSVVGAIITDAGGILSHAGTVAREYKLPAVLGTRVATTMFRDGQTVTVDGTQGVVRFHE</sequence>
<proteinExistence type="predicted"/>
<dbReference type="Proteomes" id="UP000195437">
    <property type="component" value="Chromosome"/>
</dbReference>
<feature type="domain" description="PEP-utilising enzyme mobile" evidence="2">
    <location>
        <begin position="480"/>
        <end position="551"/>
    </location>
</feature>
<evidence type="ECO:0000256" key="1">
    <source>
        <dbReference type="SAM" id="MobiDB-lite"/>
    </source>
</evidence>
<organism evidence="3 4">
    <name type="scientific">Tumebacillus avium</name>
    <dbReference type="NCBI Taxonomy" id="1903704"/>
    <lineage>
        <taxon>Bacteria</taxon>
        <taxon>Bacillati</taxon>
        <taxon>Bacillota</taxon>
        <taxon>Bacilli</taxon>
        <taxon>Bacillales</taxon>
        <taxon>Alicyclobacillaceae</taxon>
        <taxon>Tumebacillus</taxon>
    </lineage>
</organism>
<dbReference type="Pfam" id="PF00391">
    <property type="entry name" value="PEP-utilizers"/>
    <property type="match status" value="1"/>
</dbReference>
<dbReference type="PANTHER" id="PTHR43615:SF1">
    <property type="entry name" value="PPDK_N DOMAIN-CONTAINING PROTEIN"/>
    <property type="match status" value="1"/>
</dbReference>
<name>A0A1Y0IIN4_9BACL</name>
<dbReference type="InterPro" id="IPR008279">
    <property type="entry name" value="PEP-util_enz_mobile_dom"/>
</dbReference>
<protein>
    <recommendedName>
        <fullName evidence="2">PEP-utilising enzyme mobile domain-containing protein</fullName>
    </recommendedName>
</protein>
<dbReference type="EMBL" id="CP021434">
    <property type="protein sequence ID" value="ARU60361.1"/>
    <property type="molecule type" value="Genomic_DNA"/>
</dbReference>